<dbReference type="GO" id="GO:0003844">
    <property type="term" value="F:1,4-alpha-glucan branching enzyme activity"/>
    <property type="evidence" value="ECO:0007669"/>
    <property type="project" value="InterPro"/>
</dbReference>
<evidence type="ECO:0000256" key="2">
    <source>
        <dbReference type="ARBA" id="ARBA00023277"/>
    </source>
</evidence>
<comment type="similarity">
    <text evidence="1 4">Belongs to the glycosyl hydrolase 57 family.</text>
</comment>
<accession>A0A6N9TP94</accession>
<dbReference type="InterPro" id="IPR027291">
    <property type="entry name" value="Glyco_hydro_38_N_sf"/>
</dbReference>
<evidence type="ECO:0000256" key="3">
    <source>
        <dbReference type="PIRSR" id="PIRSR640042-1"/>
    </source>
</evidence>
<dbReference type="Gene3D" id="3.20.110.10">
    <property type="entry name" value="Glycoside hydrolase 38, N terminal domain"/>
    <property type="match status" value="1"/>
</dbReference>
<protein>
    <recommendedName>
        <fullName evidence="6">Glycoside hydrolase family 57 N-terminal domain-containing protein</fullName>
    </recommendedName>
</protein>
<evidence type="ECO:0000259" key="6">
    <source>
        <dbReference type="Pfam" id="PF03065"/>
    </source>
</evidence>
<evidence type="ECO:0000313" key="7">
    <source>
        <dbReference type="EMBL" id="NDY42878.1"/>
    </source>
</evidence>
<name>A0A6N9TP94_DISTH</name>
<dbReference type="AlphaFoldDB" id="A0A6N9TP94"/>
<proteinExistence type="inferred from homology"/>
<feature type="region of interest" description="Disordered" evidence="5">
    <location>
        <begin position="697"/>
        <end position="718"/>
    </location>
</feature>
<evidence type="ECO:0000256" key="4">
    <source>
        <dbReference type="RuleBase" id="RU361196"/>
    </source>
</evidence>
<dbReference type="InterPro" id="IPR040042">
    <property type="entry name" value="Branching_enz_MT3115-like"/>
</dbReference>
<evidence type="ECO:0000313" key="8">
    <source>
        <dbReference type="Proteomes" id="UP000469346"/>
    </source>
</evidence>
<dbReference type="PANTHER" id="PTHR41695">
    <property type="entry name" value="1,4-ALPHA-GLUCAN BRANCHING ENZYME RV3031-RELATED"/>
    <property type="match status" value="1"/>
</dbReference>
<reference evidence="7 8" key="1">
    <citation type="submission" date="2020-02" db="EMBL/GenBank/DDBJ databases">
        <title>Comparative genomics of sulfur disproportionating microorganisms.</title>
        <authorList>
            <person name="Ward L.M."/>
            <person name="Bertran E."/>
            <person name="Johnston D.T."/>
        </authorList>
    </citation>
    <scope>NUCLEOTIDE SEQUENCE [LARGE SCALE GENOMIC DNA]</scope>
    <source>
        <strain evidence="7 8">DSM 100025</strain>
    </source>
</reference>
<comment type="caution">
    <text evidence="7">The sequence shown here is derived from an EMBL/GenBank/DDBJ whole genome shotgun (WGS) entry which is preliminary data.</text>
</comment>
<dbReference type="RefSeq" id="WP_163299007.1">
    <property type="nucleotide sequence ID" value="NZ_JAAGRR010000095.1"/>
</dbReference>
<dbReference type="EMBL" id="JAAGRR010000095">
    <property type="protein sequence ID" value="NDY42878.1"/>
    <property type="molecule type" value="Genomic_DNA"/>
</dbReference>
<dbReference type="Pfam" id="PF03065">
    <property type="entry name" value="Glyco_hydro_57"/>
    <property type="match status" value="1"/>
</dbReference>
<dbReference type="Proteomes" id="UP000469346">
    <property type="component" value="Unassembled WGS sequence"/>
</dbReference>
<keyword evidence="2 4" id="KW-0119">Carbohydrate metabolism</keyword>
<dbReference type="InterPro" id="IPR011330">
    <property type="entry name" value="Glyco_hydro/deAcase_b/a-brl"/>
</dbReference>
<feature type="active site" description="Nucleophile" evidence="3">
    <location>
        <position position="414"/>
    </location>
</feature>
<evidence type="ECO:0000256" key="5">
    <source>
        <dbReference type="SAM" id="MobiDB-lite"/>
    </source>
</evidence>
<dbReference type="GO" id="GO:0005576">
    <property type="term" value="C:extracellular region"/>
    <property type="evidence" value="ECO:0007669"/>
    <property type="project" value="TreeGrafter"/>
</dbReference>
<gene>
    <name evidence="7" type="ORF">G3N55_08480</name>
</gene>
<dbReference type="InterPro" id="IPR004300">
    <property type="entry name" value="Glyco_hydro_57_N"/>
</dbReference>
<sequence>PMSAPPPALELHRVILPGGRPGLRCRWHLATPPGAAPHVHLYRLRGRAPARPVRVLEARTPSGRTDLLCPGPGRYEARLHPDGYGDGPPLAVSNRVRVPAGPRWCRLLPADARTLVAAWGPLPAVGPLVVQLFRDMDGRLEPAGETPVPAGAGHVVLPALPGAAYRVRLARVTRGGRRRPLTPCSRPVQAGPAATGTSPVIFRRPPALPGGPPPAETGAPGQVLLHLHAHLPWMPPFPEAQGTGWRPRGYPEEWLPEALCGVYLPLIRCLEALRAAGVPFRLSMDLSPPLLCMLRAPGHRAAFRRYMDRMTALAESEVRRTRREAPAFHAAARMHLARCREAMDCYERHGGDVAGALRAFAEAGVVELATCPAAHPVLPLFTDAPEAVEAQVALAVRAHEAAFGRPPAGAWLPECAYAPGLEAVLEAHGLRYCFVESLAVLLGSAPAARGVFAPVLLGESTVAAFPRDPETGLRVWSADAGYPGHPAYLDFHHRGGPLRYLRVTRRDSDRKAPYAPEAARRTARAHAAHFAVLLQRRLQRAGAGLDLPPVATAVYDAELFGHHWYEGPVFLQAFFEALAGMPGAPRPVTASEVLAGRPPLQAMTPCASTWGAGGGLARWLHPEAGAWMTRCLHEALADWRAAADPPPLAAAGALLAAMGSDAAFLMAAGHFSDRMEADFRERLNRFWRWRDVRTDEVPGEGAADPCGPFRPAGGSSIS</sequence>
<evidence type="ECO:0000256" key="1">
    <source>
        <dbReference type="ARBA" id="ARBA00006821"/>
    </source>
</evidence>
<feature type="active site" description="Proton donor" evidence="3">
    <location>
        <position position="556"/>
    </location>
</feature>
<dbReference type="PANTHER" id="PTHR41695:SF1">
    <property type="entry name" value="1,4-ALPHA-GLUCAN BRANCHING ENZYME TK1436"/>
    <property type="match status" value="1"/>
</dbReference>
<feature type="domain" description="Glycoside hydrolase family 57 N-terminal" evidence="6">
    <location>
        <begin position="227"/>
        <end position="579"/>
    </location>
</feature>
<feature type="region of interest" description="Disordered" evidence="5">
    <location>
        <begin position="177"/>
        <end position="200"/>
    </location>
</feature>
<keyword evidence="8" id="KW-1185">Reference proteome</keyword>
<feature type="non-terminal residue" evidence="7">
    <location>
        <position position="1"/>
    </location>
</feature>
<organism evidence="7 8">
    <name type="scientific">Dissulfurirhabdus thermomarina</name>
    <dbReference type="NCBI Taxonomy" id="1765737"/>
    <lineage>
        <taxon>Bacteria</taxon>
        <taxon>Deltaproteobacteria</taxon>
        <taxon>Dissulfurirhabdaceae</taxon>
        <taxon>Dissulfurirhabdus</taxon>
    </lineage>
</organism>
<dbReference type="GO" id="GO:0030979">
    <property type="term" value="P:alpha-glucan biosynthetic process"/>
    <property type="evidence" value="ECO:0007669"/>
    <property type="project" value="InterPro"/>
</dbReference>
<dbReference type="SUPFAM" id="SSF88713">
    <property type="entry name" value="Glycoside hydrolase/deacetylase"/>
    <property type="match status" value="1"/>
</dbReference>